<dbReference type="Gene3D" id="3.30.70.330">
    <property type="match status" value="1"/>
</dbReference>
<dbReference type="STRING" id="8932.A0A2I0M5C2"/>
<accession>A0A2I0M5C2</accession>
<proteinExistence type="predicted"/>
<evidence type="ECO:0000313" key="3">
    <source>
        <dbReference type="EMBL" id="PKK24873.1"/>
    </source>
</evidence>
<evidence type="ECO:0000313" key="4">
    <source>
        <dbReference type="Proteomes" id="UP000053872"/>
    </source>
</evidence>
<name>A0A2I0M5C2_COLLI</name>
<dbReference type="InterPro" id="IPR035979">
    <property type="entry name" value="RBD_domain_sf"/>
</dbReference>
<dbReference type="Proteomes" id="UP000053872">
    <property type="component" value="Unassembled WGS sequence"/>
</dbReference>
<keyword evidence="4" id="KW-1185">Reference proteome</keyword>
<evidence type="ECO:0000259" key="2">
    <source>
        <dbReference type="PROSITE" id="PS50102"/>
    </source>
</evidence>
<organism evidence="3 4">
    <name type="scientific">Columba livia</name>
    <name type="common">Rock dove</name>
    <dbReference type="NCBI Taxonomy" id="8932"/>
    <lineage>
        <taxon>Eukaryota</taxon>
        <taxon>Metazoa</taxon>
        <taxon>Chordata</taxon>
        <taxon>Craniata</taxon>
        <taxon>Vertebrata</taxon>
        <taxon>Euteleostomi</taxon>
        <taxon>Archelosauria</taxon>
        <taxon>Archosauria</taxon>
        <taxon>Dinosauria</taxon>
        <taxon>Saurischia</taxon>
        <taxon>Theropoda</taxon>
        <taxon>Coelurosauria</taxon>
        <taxon>Aves</taxon>
        <taxon>Neognathae</taxon>
        <taxon>Neoaves</taxon>
        <taxon>Columbimorphae</taxon>
        <taxon>Columbiformes</taxon>
        <taxon>Columbidae</taxon>
        <taxon>Columba</taxon>
    </lineage>
</organism>
<dbReference type="InterPro" id="IPR000504">
    <property type="entry name" value="RRM_dom"/>
</dbReference>
<dbReference type="InParanoid" id="A0A2I0M5C2"/>
<dbReference type="InterPro" id="IPR012677">
    <property type="entry name" value="Nucleotide-bd_a/b_plait_sf"/>
</dbReference>
<comment type="caution">
    <text evidence="3">The sequence shown here is derived from an EMBL/GenBank/DDBJ whole genome shotgun (WGS) entry which is preliminary data.</text>
</comment>
<gene>
    <name evidence="3" type="primary">PTBP3</name>
    <name evidence="3" type="ORF">A306_00009933</name>
</gene>
<sequence length="197" mass="22292">MNYYASAAPLLHSQPLFIQYSNPRELRTDYLPDQARAEAMFHPVDTTLFESQPVASASEARDDPFPDVRCVLRIIVDNVSHHISLEMLHEILSPFGPVLRIIIFTKYGKFQALAEYDNPRSAYCAKKTLNGQGIFTSDCFIRVDYSKFTSLAIKYNNEKSRDFTRLDLPSGDGQIYMDQPIAAAYGKKLSLSVINTL</sequence>
<reference evidence="3 4" key="1">
    <citation type="journal article" date="2013" name="Science">
        <title>Genomic diversity and evolution of the head crest in the rock pigeon.</title>
        <authorList>
            <person name="Shapiro M.D."/>
            <person name="Kronenberg Z."/>
            <person name="Li C."/>
            <person name="Domyan E.T."/>
            <person name="Pan H."/>
            <person name="Campbell M."/>
            <person name="Tan H."/>
            <person name="Huff C.D."/>
            <person name="Hu H."/>
            <person name="Vickrey A.I."/>
            <person name="Nielsen S.C."/>
            <person name="Stringham S.A."/>
            <person name="Hu H."/>
            <person name="Willerslev E."/>
            <person name="Gilbert M.T."/>
            <person name="Yandell M."/>
            <person name="Zhang G."/>
            <person name="Wang J."/>
        </authorList>
    </citation>
    <scope>NUCLEOTIDE SEQUENCE [LARGE SCALE GENOMIC DNA]</scope>
    <source>
        <tissue evidence="3">Blood</tissue>
    </source>
</reference>
<dbReference type="GO" id="GO:0003723">
    <property type="term" value="F:RNA binding"/>
    <property type="evidence" value="ECO:0007669"/>
    <property type="project" value="UniProtKB-UniRule"/>
</dbReference>
<dbReference type="PANTHER" id="PTHR15592">
    <property type="entry name" value="MATRIN 3/NUCLEAR PROTEIN 220-RELATED"/>
    <property type="match status" value="1"/>
</dbReference>
<dbReference type="EMBL" id="AKCR02000037">
    <property type="protein sequence ID" value="PKK24873.1"/>
    <property type="molecule type" value="Genomic_DNA"/>
</dbReference>
<dbReference type="SUPFAM" id="SSF54928">
    <property type="entry name" value="RNA-binding domain, RBD"/>
    <property type="match status" value="1"/>
</dbReference>
<feature type="domain" description="RRM" evidence="2">
    <location>
        <begin position="72"/>
        <end position="148"/>
    </location>
</feature>
<dbReference type="Pfam" id="PF00076">
    <property type="entry name" value="RRM_1"/>
    <property type="match status" value="1"/>
</dbReference>
<evidence type="ECO:0000256" key="1">
    <source>
        <dbReference type="PROSITE-ProRule" id="PRU00176"/>
    </source>
</evidence>
<protein>
    <submittedName>
        <fullName evidence="3">Polypyrimidine tract binding protein 3</fullName>
    </submittedName>
</protein>
<keyword evidence="1" id="KW-0694">RNA-binding</keyword>
<dbReference type="SMART" id="SM00360">
    <property type="entry name" value="RRM"/>
    <property type="match status" value="1"/>
</dbReference>
<dbReference type="AlphaFoldDB" id="A0A2I0M5C2"/>
<dbReference type="PROSITE" id="PS50102">
    <property type="entry name" value="RRM"/>
    <property type="match status" value="1"/>
</dbReference>